<feature type="domain" description="Methyltransferase small" evidence="3">
    <location>
        <begin position="38"/>
        <end position="142"/>
    </location>
</feature>
<gene>
    <name evidence="4" type="ORF">SAMN03080618_00248</name>
</gene>
<dbReference type="InterPro" id="IPR007848">
    <property type="entry name" value="Small_mtfrase_dom"/>
</dbReference>
<dbReference type="CDD" id="cd02440">
    <property type="entry name" value="AdoMet_MTases"/>
    <property type="match status" value="1"/>
</dbReference>
<keyword evidence="1 4" id="KW-0489">Methyltransferase</keyword>
<dbReference type="RefSeq" id="WP_091517671.1">
    <property type="nucleotide sequence ID" value="NZ_FORF01000001.1"/>
</dbReference>
<dbReference type="Gene3D" id="3.40.50.150">
    <property type="entry name" value="Vaccinia Virus protein VP39"/>
    <property type="match status" value="1"/>
</dbReference>
<keyword evidence="1 4" id="KW-0808">Transferase</keyword>
<evidence type="ECO:0000259" key="3">
    <source>
        <dbReference type="Pfam" id="PF05175"/>
    </source>
</evidence>
<dbReference type="GO" id="GO:0008170">
    <property type="term" value="F:N-methyltransferase activity"/>
    <property type="evidence" value="ECO:0007669"/>
    <property type="project" value="UniProtKB-ARBA"/>
</dbReference>
<dbReference type="PROSITE" id="PS00092">
    <property type="entry name" value="N6_MTASE"/>
    <property type="match status" value="1"/>
</dbReference>
<dbReference type="OrthoDB" id="5489421at2"/>
<dbReference type="GO" id="GO:0032259">
    <property type="term" value="P:methylation"/>
    <property type="evidence" value="ECO:0007669"/>
    <property type="project" value="UniProtKB-KW"/>
</dbReference>
<keyword evidence="2" id="KW-0949">S-adenosyl-L-methionine</keyword>
<protein>
    <submittedName>
        <fullName evidence="4">tRNA1(Val) A37 N6-methylase TrmN6</fullName>
    </submittedName>
</protein>
<accession>A0A1I3HLC3</accession>
<name>A0A1I3HLC3_9HYPH</name>
<dbReference type="GO" id="GO:0008757">
    <property type="term" value="F:S-adenosylmethionine-dependent methyltransferase activity"/>
    <property type="evidence" value="ECO:0007669"/>
    <property type="project" value="UniProtKB-ARBA"/>
</dbReference>
<dbReference type="Proteomes" id="UP000242763">
    <property type="component" value="Unassembled WGS sequence"/>
</dbReference>
<dbReference type="EMBL" id="FORF01000001">
    <property type="protein sequence ID" value="SFI36419.1"/>
    <property type="molecule type" value="Genomic_DNA"/>
</dbReference>
<evidence type="ECO:0000313" key="4">
    <source>
        <dbReference type="EMBL" id="SFI36419.1"/>
    </source>
</evidence>
<reference evidence="5" key="1">
    <citation type="submission" date="2016-10" db="EMBL/GenBank/DDBJ databases">
        <authorList>
            <person name="Varghese N."/>
            <person name="Submissions S."/>
        </authorList>
    </citation>
    <scope>NUCLEOTIDE SEQUENCE [LARGE SCALE GENOMIC DNA]</scope>
    <source>
        <strain evidence="5">DSM 21857</strain>
    </source>
</reference>
<dbReference type="PANTHER" id="PTHR47739:SF1">
    <property type="entry name" value="TRNA1(VAL) (ADENINE(37)-N6)-METHYLTRANSFERASE"/>
    <property type="match status" value="1"/>
</dbReference>
<dbReference type="AlphaFoldDB" id="A0A1I3HLC3"/>
<dbReference type="STRING" id="1121003.SAMN03080618_00248"/>
<dbReference type="GO" id="GO:0003676">
    <property type="term" value="F:nucleic acid binding"/>
    <property type="evidence" value="ECO:0007669"/>
    <property type="project" value="InterPro"/>
</dbReference>
<dbReference type="InterPro" id="IPR002052">
    <property type="entry name" value="DNA_methylase_N6_adenine_CS"/>
</dbReference>
<keyword evidence="5" id="KW-1185">Reference proteome</keyword>
<evidence type="ECO:0000313" key="5">
    <source>
        <dbReference type="Proteomes" id="UP000242763"/>
    </source>
</evidence>
<dbReference type="Pfam" id="PF05175">
    <property type="entry name" value="MTS"/>
    <property type="match status" value="1"/>
</dbReference>
<dbReference type="PANTHER" id="PTHR47739">
    <property type="entry name" value="TRNA1(VAL) (ADENINE(37)-N6)-METHYLTRANSFERASE"/>
    <property type="match status" value="1"/>
</dbReference>
<dbReference type="SUPFAM" id="SSF53335">
    <property type="entry name" value="S-adenosyl-L-methionine-dependent methyltransferases"/>
    <property type="match status" value="1"/>
</dbReference>
<evidence type="ECO:0000256" key="2">
    <source>
        <dbReference type="ARBA" id="ARBA00022691"/>
    </source>
</evidence>
<dbReference type="InterPro" id="IPR029063">
    <property type="entry name" value="SAM-dependent_MTases_sf"/>
</dbReference>
<dbReference type="InterPro" id="IPR050210">
    <property type="entry name" value="tRNA_Adenine-N(6)_MTase"/>
</dbReference>
<sequence length="262" mass="28089">MQLTSDDTADHTVDAFHRGAFYVAQPARKGHRAGTDAMMLAASVPSSFAGHLIDLGSGAGAAGLGVASRCPRAHVTLLERSPEMVAYARRSIALAENAHIAARSAVVKADVRMPAKERRALVENASFDWAIMNPPFNSALDHATPDPLRREAHVMEDAGVFRDWLATAAALVRRGGGISVIARPHSLNHILEAMRPHFGRQEIKPLYPRIEKAAIRVVVRARRGGADEISLAPPLVLHEPGSNRLSQAADSISNGRASLFGD</sequence>
<evidence type="ECO:0000256" key="1">
    <source>
        <dbReference type="ARBA" id="ARBA00022603"/>
    </source>
</evidence>
<proteinExistence type="predicted"/>
<organism evidence="4 5">
    <name type="scientific">Aquamicrobium aerolatum DSM 21857</name>
    <dbReference type="NCBI Taxonomy" id="1121003"/>
    <lineage>
        <taxon>Bacteria</taxon>
        <taxon>Pseudomonadati</taxon>
        <taxon>Pseudomonadota</taxon>
        <taxon>Alphaproteobacteria</taxon>
        <taxon>Hyphomicrobiales</taxon>
        <taxon>Phyllobacteriaceae</taxon>
        <taxon>Aerobium</taxon>
    </lineage>
</organism>